<dbReference type="AlphaFoldDB" id="A0A0U2V7W4"/>
<evidence type="ECO:0000313" key="1">
    <source>
        <dbReference type="EMBL" id="ALS33869.1"/>
    </source>
</evidence>
<proteinExistence type="predicted"/>
<dbReference type="RefSeq" id="WP_058373988.1">
    <property type="nucleotide sequence ID" value="NZ_CP011034.1"/>
</dbReference>
<dbReference type="Pfam" id="PF11739">
    <property type="entry name" value="YdbH-like"/>
    <property type="match status" value="1"/>
</dbReference>
<gene>
    <name evidence="1" type="ORF">PTRA_a2820</name>
</gene>
<dbReference type="Proteomes" id="UP000065261">
    <property type="component" value="Chromosome I"/>
</dbReference>
<name>A0A0U2V7W4_9GAMM</name>
<dbReference type="KEGG" id="ptn:PTRA_a2820"/>
<dbReference type="InterPro" id="IPR021730">
    <property type="entry name" value="YdbH"/>
</dbReference>
<protein>
    <submittedName>
        <fullName evidence="1">Uncharacterized protein</fullName>
    </submittedName>
</protein>
<dbReference type="EMBL" id="CP011034">
    <property type="protein sequence ID" value="ALS33869.1"/>
    <property type="molecule type" value="Genomic_DNA"/>
</dbReference>
<sequence>MFKRVSLIIGSLLLSIILLGYVFRLPLVQWAVTPQLEKAGITLSCLDFSVTAQLNVHADKVCLTYQNQQLELIDITVNTKQVIVEHAVLNINPLPKSNQSSPAAKKLALALPEKRPLIAIKQLVIKSNDFKKPLKINLAEPVLNQFNITGDINAKAILANNKLTGQFSVDDSLLKQLINTENTAVAGIRFNTQQTFSFDGIELQLNGDINAQFEYAMEQCRLVALADGRLIIDFNLNSKLVELDSSLLKNKLNLTPTCTSLILPSDYADFIAEQIPLNWQVKLPKVISITNNHLILPMLNIMSEGDNQFEITLMGSELNFTNFWQDFKSMLAVSINTPDIKNIELNAELKNNTLKGNYTVALNSLPDFIANTSSNKISANKVNASGQFNLINIIDGKPSGNTTSVLTAAKIDFAQLSVEQYQGRLTAQLDDALNAQITLKTLLKTLKYNEFKLTDISNTITAKANLSHGELFADLSANTVINKFNSPVIKLNNIKVASTGLQSRALKASHHVFVNDIELAVNHHISAVEHPFEIVIPTQNIVLLNTFIHQFEPLAQLTQGTFNGRISGDVNLQHASFAMELNNASALYNDYLASDLSSQFVGEYNSGQLNVKPTTFNLNELRAGVVIKNIKGNWQVKNNNTRMFDIAGKLFDGEFSLDKYSLNDLQQVANVNFKNIDASKLITLDEQSGITLSGLFAGTLPVHFNSTGIEVVNGSLSNQGTGKLMITNNAAFDSVMQQQQELQPVLGLLKNLDIQKLNSSVALKSDGWLKLGVNLQGYNKQAEQQVNFNYNHEENIFTLLRALRLSDEITQKVEQQYSQKGN</sequence>
<dbReference type="PATRIC" id="fig|1315283.4.peg.2457"/>
<organism evidence="1">
    <name type="scientific">Pseudoalteromonas translucida KMM 520</name>
    <dbReference type="NCBI Taxonomy" id="1315283"/>
    <lineage>
        <taxon>Bacteria</taxon>
        <taxon>Pseudomonadati</taxon>
        <taxon>Pseudomonadota</taxon>
        <taxon>Gammaproteobacteria</taxon>
        <taxon>Alteromonadales</taxon>
        <taxon>Pseudoalteromonadaceae</taxon>
        <taxon>Pseudoalteromonas</taxon>
    </lineage>
</organism>
<reference evidence="1 2" key="1">
    <citation type="submission" date="2015-03" db="EMBL/GenBank/DDBJ databases">
        <authorList>
            <person name="Murphy D."/>
        </authorList>
    </citation>
    <scope>NUCLEOTIDE SEQUENCE [LARGE SCALE GENOMIC DNA]</scope>
    <source>
        <strain evidence="1 2">KMM 520</strain>
    </source>
</reference>
<evidence type="ECO:0000313" key="2">
    <source>
        <dbReference type="Proteomes" id="UP000065261"/>
    </source>
</evidence>
<dbReference type="OrthoDB" id="5596796at2"/>
<accession>A0A0U2V7W4</accession>